<dbReference type="GO" id="GO:0008033">
    <property type="term" value="P:tRNA processing"/>
    <property type="evidence" value="ECO:0007669"/>
    <property type="project" value="UniProtKB-KW"/>
</dbReference>
<dbReference type="GO" id="GO:0046872">
    <property type="term" value="F:metal ion binding"/>
    <property type="evidence" value="ECO:0007669"/>
    <property type="project" value="UniProtKB-KW"/>
</dbReference>
<keyword evidence="6" id="KW-0548">Nucleotidyltransferase</keyword>
<dbReference type="GO" id="GO:0000049">
    <property type="term" value="F:tRNA binding"/>
    <property type="evidence" value="ECO:0007669"/>
    <property type="project" value="UniProtKB-KW"/>
</dbReference>
<keyword evidence="3" id="KW-0820">tRNA-binding</keyword>
<dbReference type="Proteomes" id="UP000248857">
    <property type="component" value="Unassembled WGS sequence"/>
</dbReference>
<feature type="domain" description="Poly A polymerase head" evidence="12">
    <location>
        <begin position="34"/>
        <end position="183"/>
    </location>
</feature>
<evidence type="ECO:0000256" key="1">
    <source>
        <dbReference type="ARBA" id="ARBA00001946"/>
    </source>
</evidence>
<dbReference type="GO" id="GO:0016779">
    <property type="term" value="F:nucleotidyltransferase activity"/>
    <property type="evidence" value="ECO:0007669"/>
    <property type="project" value="UniProtKB-KW"/>
</dbReference>
<dbReference type="SUPFAM" id="SSF81891">
    <property type="entry name" value="Poly A polymerase C-terminal region-like"/>
    <property type="match status" value="1"/>
</dbReference>
<keyword evidence="4 11" id="KW-0808">Transferase</keyword>
<evidence type="ECO:0000256" key="7">
    <source>
        <dbReference type="ARBA" id="ARBA00022723"/>
    </source>
</evidence>
<reference evidence="13 14" key="1">
    <citation type="journal article" date="2018" name="Sci. Rep.">
        <title>A novel species of the marine cyanobacterium Acaryochloris with a unique pigment content and lifestyle.</title>
        <authorList>
            <person name="Partensky F."/>
            <person name="Six C."/>
            <person name="Ratin M."/>
            <person name="Garczarek L."/>
            <person name="Vaulot D."/>
            <person name="Probert I."/>
            <person name="Calteau A."/>
            <person name="Gourvil P."/>
            <person name="Marie D."/>
            <person name="Grebert T."/>
            <person name="Bouchier C."/>
            <person name="Le Panse S."/>
            <person name="Gachenot M."/>
            <person name="Rodriguez F."/>
            <person name="Garrido J.L."/>
        </authorList>
    </citation>
    <scope>NUCLEOTIDE SEQUENCE [LARGE SCALE GENOMIC DNA]</scope>
    <source>
        <strain evidence="13 14">RCC1774</strain>
    </source>
</reference>
<dbReference type="GO" id="GO:0000166">
    <property type="term" value="F:nucleotide binding"/>
    <property type="evidence" value="ECO:0007669"/>
    <property type="project" value="UniProtKB-KW"/>
</dbReference>
<evidence type="ECO:0000256" key="6">
    <source>
        <dbReference type="ARBA" id="ARBA00022695"/>
    </source>
</evidence>
<gene>
    <name evidence="13" type="primary">cca_3</name>
    <name evidence="13" type="ORF">C1752_07887</name>
</gene>
<evidence type="ECO:0000259" key="12">
    <source>
        <dbReference type="Pfam" id="PF01743"/>
    </source>
</evidence>
<dbReference type="PANTHER" id="PTHR47788">
    <property type="entry name" value="POLYA POLYMERASE"/>
    <property type="match status" value="1"/>
</dbReference>
<evidence type="ECO:0000256" key="5">
    <source>
        <dbReference type="ARBA" id="ARBA00022694"/>
    </source>
</evidence>
<dbReference type="PANTHER" id="PTHR47788:SF1">
    <property type="entry name" value="A-ADDING TRNA NUCLEOTIDYLTRANSFERASE"/>
    <property type="match status" value="1"/>
</dbReference>
<dbReference type="InterPro" id="IPR052390">
    <property type="entry name" value="tRNA_nt/polyA_polymerase"/>
</dbReference>
<organism evidence="13 14">
    <name type="scientific">Acaryochloris thomasi RCC1774</name>
    <dbReference type="NCBI Taxonomy" id="1764569"/>
    <lineage>
        <taxon>Bacteria</taxon>
        <taxon>Bacillati</taxon>
        <taxon>Cyanobacteriota</taxon>
        <taxon>Cyanophyceae</taxon>
        <taxon>Acaryochloridales</taxon>
        <taxon>Acaryochloridaceae</taxon>
        <taxon>Acaryochloris</taxon>
        <taxon>Acaryochloris thomasi</taxon>
    </lineage>
</organism>
<dbReference type="CDD" id="cd05398">
    <property type="entry name" value="NT_ClassII-CCAase"/>
    <property type="match status" value="1"/>
</dbReference>
<comment type="caution">
    <text evidence="13">The sequence shown here is derived from an EMBL/GenBank/DDBJ whole genome shotgun (WGS) entry which is preliminary data.</text>
</comment>
<proteinExistence type="inferred from homology"/>
<dbReference type="InterPro" id="IPR002646">
    <property type="entry name" value="PolA_pol_head_dom"/>
</dbReference>
<keyword evidence="8" id="KW-0547">Nucleotide-binding</keyword>
<dbReference type="EMBL" id="PQWO01000021">
    <property type="protein sequence ID" value="PZD71159.1"/>
    <property type="molecule type" value="Genomic_DNA"/>
</dbReference>
<evidence type="ECO:0000256" key="10">
    <source>
        <dbReference type="ARBA" id="ARBA00022884"/>
    </source>
</evidence>
<dbReference type="Gene3D" id="3.30.460.10">
    <property type="entry name" value="Beta Polymerase, domain 2"/>
    <property type="match status" value="1"/>
</dbReference>
<evidence type="ECO:0000313" key="14">
    <source>
        <dbReference type="Proteomes" id="UP000248857"/>
    </source>
</evidence>
<dbReference type="OrthoDB" id="9805698at2"/>
<keyword evidence="7" id="KW-0479">Metal-binding</keyword>
<dbReference type="Pfam" id="PF01743">
    <property type="entry name" value="PolyA_pol"/>
    <property type="match status" value="1"/>
</dbReference>
<accession>A0A2W1JAH9</accession>
<dbReference type="InterPro" id="IPR043519">
    <property type="entry name" value="NT_sf"/>
</dbReference>
<keyword evidence="9" id="KW-0460">Magnesium</keyword>
<keyword evidence="5" id="KW-0819">tRNA processing</keyword>
<evidence type="ECO:0000256" key="2">
    <source>
        <dbReference type="ARBA" id="ARBA00007265"/>
    </source>
</evidence>
<name>A0A2W1JAH9_9CYAN</name>
<comment type="cofactor">
    <cofactor evidence="1">
        <name>Mg(2+)</name>
        <dbReference type="ChEBI" id="CHEBI:18420"/>
    </cofactor>
</comment>
<dbReference type="AlphaFoldDB" id="A0A2W1JAH9"/>
<protein>
    <submittedName>
        <fullName evidence="13">Multifunctional CCA protein</fullName>
    </submittedName>
</protein>
<keyword evidence="10 11" id="KW-0694">RNA-binding</keyword>
<evidence type="ECO:0000256" key="3">
    <source>
        <dbReference type="ARBA" id="ARBA00022555"/>
    </source>
</evidence>
<keyword evidence="14" id="KW-1185">Reference proteome</keyword>
<evidence type="ECO:0000256" key="4">
    <source>
        <dbReference type="ARBA" id="ARBA00022679"/>
    </source>
</evidence>
<dbReference type="Gene3D" id="1.10.3090.10">
    <property type="entry name" value="cca-adding enzyme, domain 2"/>
    <property type="match status" value="1"/>
</dbReference>
<comment type="similarity">
    <text evidence="2 11">Belongs to the tRNA nucleotidyltransferase/poly(A) polymerase family.</text>
</comment>
<dbReference type="RefSeq" id="WP_110988359.1">
    <property type="nucleotide sequence ID" value="NZ_CAWNWM010000021.1"/>
</dbReference>
<evidence type="ECO:0000256" key="8">
    <source>
        <dbReference type="ARBA" id="ARBA00022741"/>
    </source>
</evidence>
<dbReference type="SUPFAM" id="SSF81301">
    <property type="entry name" value="Nucleotidyltransferase"/>
    <property type="match status" value="1"/>
</dbReference>
<evidence type="ECO:0000256" key="9">
    <source>
        <dbReference type="ARBA" id="ARBA00022842"/>
    </source>
</evidence>
<evidence type="ECO:0000313" key="13">
    <source>
        <dbReference type="EMBL" id="PZD71159.1"/>
    </source>
</evidence>
<sequence length="453" mass="51243">MHSSIQTKLQTLPLPLQELLSAAAVEANDRNWPLYLVGGAVRDLLLQQTEQAINFRELDLVVDANHSASVQGAAELGCALHKLYSEAHLQVYGRFQTATMIWRSHPQLGNFSVDIATARTESYPYPAADPDVVVGSIQQDLSRRDFTINALAVRLTPPRCLENTPVLLDFFGGLTDLHHQHIRVLHPNSFVEDPTRIFRAVRFATRFGFVIEPQTEGYIRDAIASGIYQQTQTHHHPVPALQSRLKKELKAILKLPNWETALVLLSELDALKCLHPQLKIDQAWWKQTQLALSWLTLFDPSVKAIQPWQLILELLVAQLRSEDRAKVAENLCLGEHSHQRLSTLAPMQAEIHSVLIYPRSPSQVVQCLRRYDLPTLLLVTAQSPLTVRQRIWQYLQEWKTVKPLLNGNDLICLGYQPGRDFNAILSKVLFATLDGVVQTKGEAERLVLDYFPL</sequence>
<evidence type="ECO:0000256" key="11">
    <source>
        <dbReference type="RuleBase" id="RU003953"/>
    </source>
</evidence>